<dbReference type="PANTHER" id="PTHR43649:SF12">
    <property type="entry name" value="DIACETYLCHITOBIOSE BINDING PROTEIN DASA"/>
    <property type="match status" value="1"/>
</dbReference>
<proteinExistence type="predicted"/>
<name>A0A6J6U8F0_9ZZZZ</name>
<dbReference type="SUPFAM" id="SSF53850">
    <property type="entry name" value="Periplasmic binding protein-like II"/>
    <property type="match status" value="1"/>
</dbReference>
<reference evidence="1" key="1">
    <citation type="submission" date="2020-05" db="EMBL/GenBank/DDBJ databases">
        <authorList>
            <person name="Chiriac C."/>
            <person name="Salcher M."/>
            <person name="Ghai R."/>
            <person name="Kavagutti S V."/>
        </authorList>
    </citation>
    <scope>NUCLEOTIDE SEQUENCE</scope>
</reference>
<dbReference type="InterPro" id="IPR006059">
    <property type="entry name" value="SBP"/>
</dbReference>
<gene>
    <name evidence="1" type="ORF">UFOPK2844_00757</name>
</gene>
<organism evidence="1">
    <name type="scientific">freshwater metagenome</name>
    <dbReference type="NCBI Taxonomy" id="449393"/>
    <lineage>
        <taxon>unclassified sequences</taxon>
        <taxon>metagenomes</taxon>
        <taxon>ecological metagenomes</taxon>
    </lineage>
</organism>
<dbReference type="PANTHER" id="PTHR43649">
    <property type="entry name" value="ARABINOSE-BINDING PROTEIN-RELATED"/>
    <property type="match status" value="1"/>
</dbReference>
<evidence type="ECO:0000313" key="1">
    <source>
        <dbReference type="EMBL" id="CAB4756022.1"/>
    </source>
</evidence>
<sequence>MRRIIGFKGKSKSRIVATAAVTVAALVATIGLGTSTSSAAFKTADANTGKLVYWFWGESDIPGSTAWMQDAIKRYQAIHKGLTIELVPQNSDTLQGAFETTAQSKSGPDIAMQWATLPVLTPVWRGQVASLKGLVPPAEMANWLNTSENVSGGESWAMPLYLLGQPFVWNKALFKKAGLDPNKGPKTWKEFLATCAALKKAGITPVVVGDKDGFFGSWFQGTIGTQNLNSVKELQDVYAGKAKFTDSKYSDYLTKLAELKAKGYINSDVTSIDLTQGWQAFAQKKGAMTWTTDGNVATWIKAGMGADLGVQSVPKVGTGKLASFYTATQSISAYITSWSKNKQAAANFLVWLHQPENVKSWYTTTGSFPADKRFSASLIKDPVMKALYKLNTQPNQLWAQNYAPPQVDSQGLQPAAQGVLAGTSTAKQAAAAIQKAIDAWRTQQPKDLAAYKKWAGV</sequence>
<dbReference type="InterPro" id="IPR050490">
    <property type="entry name" value="Bact_solute-bd_prot1"/>
</dbReference>
<dbReference type="Pfam" id="PF01547">
    <property type="entry name" value="SBP_bac_1"/>
    <property type="match status" value="1"/>
</dbReference>
<dbReference type="EMBL" id="CAEZZG010000010">
    <property type="protein sequence ID" value="CAB4756022.1"/>
    <property type="molecule type" value="Genomic_DNA"/>
</dbReference>
<protein>
    <submittedName>
        <fullName evidence="1">Unannotated protein</fullName>
    </submittedName>
</protein>
<dbReference type="Gene3D" id="3.40.190.10">
    <property type="entry name" value="Periplasmic binding protein-like II"/>
    <property type="match status" value="2"/>
</dbReference>
<accession>A0A6J6U8F0</accession>
<dbReference type="AlphaFoldDB" id="A0A6J6U8F0"/>